<keyword evidence="3" id="KW-0732">Signal</keyword>
<evidence type="ECO:0000256" key="1">
    <source>
        <dbReference type="SAM" id="MobiDB-lite"/>
    </source>
</evidence>
<dbReference type="EMBL" id="MU865967">
    <property type="protein sequence ID" value="KAK4445286.1"/>
    <property type="molecule type" value="Genomic_DNA"/>
</dbReference>
<feature type="compositionally biased region" description="Low complexity" evidence="1">
    <location>
        <begin position="106"/>
        <end position="118"/>
    </location>
</feature>
<feature type="region of interest" description="Disordered" evidence="1">
    <location>
        <begin position="80"/>
        <end position="146"/>
    </location>
</feature>
<reference evidence="4" key="2">
    <citation type="submission" date="2023-05" db="EMBL/GenBank/DDBJ databases">
        <authorList>
            <consortium name="Lawrence Berkeley National Laboratory"/>
            <person name="Steindorff A."/>
            <person name="Hensen N."/>
            <person name="Bonometti L."/>
            <person name="Westerberg I."/>
            <person name="Brannstrom I.O."/>
            <person name="Guillou S."/>
            <person name="Cros-Aarteil S."/>
            <person name="Calhoun S."/>
            <person name="Haridas S."/>
            <person name="Kuo A."/>
            <person name="Mondo S."/>
            <person name="Pangilinan J."/>
            <person name="Riley R."/>
            <person name="Labutti K."/>
            <person name="Andreopoulos B."/>
            <person name="Lipzen A."/>
            <person name="Chen C."/>
            <person name="Yanf M."/>
            <person name="Daum C."/>
            <person name="Ng V."/>
            <person name="Clum A."/>
            <person name="Ohm R."/>
            <person name="Martin F."/>
            <person name="Silar P."/>
            <person name="Natvig D."/>
            <person name="Lalanne C."/>
            <person name="Gautier V."/>
            <person name="Ament-Velasquez S.L."/>
            <person name="Kruys A."/>
            <person name="Hutchinson M.I."/>
            <person name="Powell A.J."/>
            <person name="Barry K."/>
            <person name="Miller A.N."/>
            <person name="Grigoriev I.V."/>
            <person name="Debuchy R."/>
            <person name="Gladieux P."/>
            <person name="Thoren M.H."/>
            <person name="Johannesson H."/>
        </authorList>
    </citation>
    <scope>NUCLEOTIDE SEQUENCE</scope>
    <source>
        <strain evidence="4">PSN243</strain>
    </source>
</reference>
<evidence type="ECO:0000313" key="4">
    <source>
        <dbReference type="EMBL" id="KAK4445286.1"/>
    </source>
</evidence>
<evidence type="ECO:0000256" key="2">
    <source>
        <dbReference type="SAM" id="Phobius"/>
    </source>
</evidence>
<protein>
    <recommendedName>
        <fullName evidence="6">Extracellular membrane protein CFEM domain-containing protein</fullName>
    </recommendedName>
</protein>
<keyword evidence="2" id="KW-0472">Membrane</keyword>
<dbReference type="Proteomes" id="UP001321760">
    <property type="component" value="Unassembled WGS sequence"/>
</dbReference>
<feature type="chain" id="PRO_5044012627" description="Extracellular membrane protein CFEM domain-containing protein" evidence="3">
    <location>
        <begin position="21"/>
        <end position="239"/>
    </location>
</feature>
<evidence type="ECO:0000256" key="3">
    <source>
        <dbReference type="SAM" id="SignalP"/>
    </source>
</evidence>
<feature type="signal peptide" evidence="3">
    <location>
        <begin position="1"/>
        <end position="20"/>
    </location>
</feature>
<feature type="compositionally biased region" description="Low complexity" evidence="1">
    <location>
        <begin position="130"/>
        <end position="143"/>
    </location>
</feature>
<evidence type="ECO:0008006" key="6">
    <source>
        <dbReference type="Google" id="ProtNLM"/>
    </source>
</evidence>
<keyword evidence="2" id="KW-1133">Transmembrane helix</keyword>
<organism evidence="4 5">
    <name type="scientific">Podospora aff. communis PSN243</name>
    <dbReference type="NCBI Taxonomy" id="3040156"/>
    <lineage>
        <taxon>Eukaryota</taxon>
        <taxon>Fungi</taxon>
        <taxon>Dikarya</taxon>
        <taxon>Ascomycota</taxon>
        <taxon>Pezizomycotina</taxon>
        <taxon>Sordariomycetes</taxon>
        <taxon>Sordariomycetidae</taxon>
        <taxon>Sordariales</taxon>
        <taxon>Podosporaceae</taxon>
        <taxon>Podospora</taxon>
    </lineage>
</organism>
<keyword evidence="2" id="KW-0812">Transmembrane</keyword>
<gene>
    <name evidence="4" type="ORF">QBC34DRAFT_165614</name>
</gene>
<dbReference type="AlphaFoldDB" id="A0AAV9GA10"/>
<sequence length="239" mass="24605">MSPLFRVLVTALAAATLSVAQSKTCEDKCASKQLAAIKCETMECFCFAYDDPDYVSCMQSECGKGYASVRELQVMTCQAMGTTLSPDPPGTSDAGTQTTTGASNPQATGTGTTSTTSGGNSGGSSGSGSGSASNTSSNSQSSGGKEKLSTAELIGIIIGSVSAVATIIGVWVTIRRRKGRGNDAPTRPPIAYQPVAPQAPVYPPVHPPVHVAPIYHGPPPGYQPPPAYHTVHVTQGWRK</sequence>
<feature type="transmembrane region" description="Helical" evidence="2">
    <location>
        <begin position="153"/>
        <end position="174"/>
    </location>
</feature>
<accession>A0AAV9GA10</accession>
<proteinExistence type="predicted"/>
<feature type="compositionally biased region" description="Polar residues" evidence="1">
    <location>
        <begin position="93"/>
        <end position="105"/>
    </location>
</feature>
<keyword evidence="5" id="KW-1185">Reference proteome</keyword>
<name>A0AAV9GA10_9PEZI</name>
<comment type="caution">
    <text evidence="4">The sequence shown here is derived from an EMBL/GenBank/DDBJ whole genome shotgun (WGS) entry which is preliminary data.</text>
</comment>
<evidence type="ECO:0000313" key="5">
    <source>
        <dbReference type="Proteomes" id="UP001321760"/>
    </source>
</evidence>
<feature type="compositionally biased region" description="Gly residues" evidence="1">
    <location>
        <begin position="119"/>
        <end position="129"/>
    </location>
</feature>
<reference evidence="4" key="1">
    <citation type="journal article" date="2023" name="Mol. Phylogenet. Evol.">
        <title>Genome-scale phylogeny and comparative genomics of the fungal order Sordariales.</title>
        <authorList>
            <person name="Hensen N."/>
            <person name="Bonometti L."/>
            <person name="Westerberg I."/>
            <person name="Brannstrom I.O."/>
            <person name="Guillou S."/>
            <person name="Cros-Aarteil S."/>
            <person name="Calhoun S."/>
            <person name="Haridas S."/>
            <person name="Kuo A."/>
            <person name="Mondo S."/>
            <person name="Pangilinan J."/>
            <person name="Riley R."/>
            <person name="LaButti K."/>
            <person name="Andreopoulos B."/>
            <person name="Lipzen A."/>
            <person name="Chen C."/>
            <person name="Yan M."/>
            <person name="Daum C."/>
            <person name="Ng V."/>
            <person name="Clum A."/>
            <person name="Steindorff A."/>
            <person name="Ohm R.A."/>
            <person name="Martin F."/>
            <person name="Silar P."/>
            <person name="Natvig D.O."/>
            <person name="Lalanne C."/>
            <person name="Gautier V."/>
            <person name="Ament-Velasquez S.L."/>
            <person name="Kruys A."/>
            <person name="Hutchinson M.I."/>
            <person name="Powell A.J."/>
            <person name="Barry K."/>
            <person name="Miller A.N."/>
            <person name="Grigoriev I.V."/>
            <person name="Debuchy R."/>
            <person name="Gladieux P."/>
            <person name="Hiltunen Thoren M."/>
            <person name="Johannesson H."/>
        </authorList>
    </citation>
    <scope>NUCLEOTIDE SEQUENCE</scope>
    <source>
        <strain evidence="4">PSN243</strain>
    </source>
</reference>